<comment type="cofactor">
    <cofactor evidence="1">
        <name>Mg(2+)</name>
        <dbReference type="ChEBI" id="CHEBI:18420"/>
    </cofactor>
</comment>
<dbReference type="NCBIfam" id="TIGR01509">
    <property type="entry name" value="HAD-SF-IA-v3"/>
    <property type="match status" value="1"/>
</dbReference>
<sequence>MTIKAVFLDFYGTLVHEDDEIIPDICEQIKSSSESICEIDEIGKFWWNVFSDAFRNSYGDTFQTQRTLGISSLSHTVQNYNSSCVAEEIIKAQFEHWQRPKIYEDTNPFIQSLHGITTLILSNIDTEDIMEAIKYHDIHVNAVLTSEDVKSYKPNPELFQEALQRFDLNPNEVIHIGDSFLSDVNGAKNLGITAIWLNRLNKKKPDGIDPDYICKDLYEVRNILEILLR</sequence>
<evidence type="ECO:0000256" key="4">
    <source>
        <dbReference type="ARBA" id="ARBA00022842"/>
    </source>
</evidence>
<keyword evidence="4" id="KW-0460">Magnesium</keyword>
<dbReference type="SFLD" id="SFLDG01129">
    <property type="entry name" value="C1.5:_HAD__Beta-PGM__Phosphata"/>
    <property type="match status" value="1"/>
</dbReference>
<evidence type="ECO:0000256" key="2">
    <source>
        <dbReference type="ARBA" id="ARBA00022723"/>
    </source>
</evidence>
<dbReference type="InterPro" id="IPR006439">
    <property type="entry name" value="HAD-SF_hydro_IA"/>
</dbReference>
<reference evidence="5 6" key="1">
    <citation type="submission" date="2019-12" db="EMBL/GenBank/DDBJ databases">
        <authorList>
            <person name="Huq M.A."/>
        </authorList>
    </citation>
    <scope>NUCLEOTIDE SEQUENCE [LARGE SCALE GENOMIC DNA]</scope>
    <source>
        <strain evidence="5 6">MAH-34</strain>
    </source>
</reference>
<dbReference type="Proteomes" id="UP000467637">
    <property type="component" value="Unassembled WGS sequence"/>
</dbReference>
<organism evidence="5 6">
    <name type="scientific">Paenibacillus anseongense</name>
    <dbReference type="NCBI Taxonomy" id="2682845"/>
    <lineage>
        <taxon>Bacteria</taxon>
        <taxon>Bacillati</taxon>
        <taxon>Bacillota</taxon>
        <taxon>Bacilli</taxon>
        <taxon>Bacillales</taxon>
        <taxon>Paenibacillaceae</taxon>
        <taxon>Paenibacillus</taxon>
    </lineage>
</organism>
<dbReference type="PANTHER" id="PTHR46470">
    <property type="entry name" value="N-ACYLNEURAMINATE-9-PHOSPHATASE"/>
    <property type="match status" value="1"/>
</dbReference>
<evidence type="ECO:0000313" key="5">
    <source>
        <dbReference type="EMBL" id="MVQ36195.1"/>
    </source>
</evidence>
<gene>
    <name evidence="5" type="ORF">GON05_16375</name>
</gene>
<dbReference type="Pfam" id="PF00702">
    <property type="entry name" value="Hydrolase"/>
    <property type="match status" value="1"/>
</dbReference>
<keyword evidence="2" id="KW-0479">Metal-binding</keyword>
<dbReference type="PRINTS" id="PR00413">
    <property type="entry name" value="HADHALOGNASE"/>
</dbReference>
<dbReference type="NCBIfam" id="TIGR01549">
    <property type="entry name" value="HAD-SF-IA-v1"/>
    <property type="match status" value="1"/>
</dbReference>
<keyword evidence="6" id="KW-1185">Reference proteome</keyword>
<evidence type="ECO:0000256" key="3">
    <source>
        <dbReference type="ARBA" id="ARBA00022801"/>
    </source>
</evidence>
<comment type="caution">
    <text evidence="5">The sequence shown here is derived from an EMBL/GenBank/DDBJ whole genome shotgun (WGS) entry which is preliminary data.</text>
</comment>
<dbReference type="InterPro" id="IPR023214">
    <property type="entry name" value="HAD_sf"/>
</dbReference>
<dbReference type="InterPro" id="IPR023198">
    <property type="entry name" value="PGP-like_dom2"/>
</dbReference>
<dbReference type="GO" id="GO:0016787">
    <property type="term" value="F:hydrolase activity"/>
    <property type="evidence" value="ECO:0007669"/>
    <property type="project" value="UniProtKB-KW"/>
</dbReference>
<dbReference type="InterPro" id="IPR036412">
    <property type="entry name" value="HAD-like_sf"/>
</dbReference>
<accession>A0ABW9UEC5</accession>
<dbReference type="RefSeq" id="WP_157320086.1">
    <property type="nucleotide sequence ID" value="NZ_WSEM01000016.1"/>
</dbReference>
<keyword evidence="3 5" id="KW-0378">Hydrolase</keyword>
<dbReference type="Gene3D" id="1.10.150.240">
    <property type="entry name" value="Putative phosphatase, domain 2"/>
    <property type="match status" value="1"/>
</dbReference>
<proteinExistence type="predicted"/>
<name>A0ABW9UEC5_9BACL</name>
<dbReference type="PANTHER" id="PTHR46470:SF2">
    <property type="entry name" value="GLYCERALDEHYDE 3-PHOSPHATE PHOSPHATASE"/>
    <property type="match status" value="1"/>
</dbReference>
<dbReference type="InterPro" id="IPR051400">
    <property type="entry name" value="HAD-like_hydrolase"/>
</dbReference>
<dbReference type="SUPFAM" id="SSF56784">
    <property type="entry name" value="HAD-like"/>
    <property type="match status" value="1"/>
</dbReference>
<dbReference type="Gene3D" id="3.40.50.1000">
    <property type="entry name" value="HAD superfamily/HAD-like"/>
    <property type="match status" value="1"/>
</dbReference>
<protein>
    <submittedName>
        <fullName evidence="5">HAD-IA family hydrolase</fullName>
    </submittedName>
</protein>
<dbReference type="SFLD" id="SFLDS00003">
    <property type="entry name" value="Haloacid_Dehalogenase"/>
    <property type="match status" value="1"/>
</dbReference>
<evidence type="ECO:0000313" key="6">
    <source>
        <dbReference type="Proteomes" id="UP000467637"/>
    </source>
</evidence>
<evidence type="ECO:0000256" key="1">
    <source>
        <dbReference type="ARBA" id="ARBA00001946"/>
    </source>
</evidence>
<dbReference type="EMBL" id="WSEM01000016">
    <property type="protein sequence ID" value="MVQ36195.1"/>
    <property type="molecule type" value="Genomic_DNA"/>
</dbReference>